<name>A0ABV0S6K8_9TELE</name>
<protein>
    <submittedName>
        <fullName evidence="2">Uncharacterized protein</fullName>
    </submittedName>
</protein>
<evidence type="ECO:0000313" key="3">
    <source>
        <dbReference type="Proteomes" id="UP001434883"/>
    </source>
</evidence>
<feature type="compositionally biased region" description="Basic and acidic residues" evidence="1">
    <location>
        <begin position="94"/>
        <end position="103"/>
    </location>
</feature>
<accession>A0ABV0S6K8</accession>
<keyword evidence="3" id="KW-1185">Reference proteome</keyword>
<feature type="non-terminal residue" evidence="2">
    <location>
        <position position="1"/>
    </location>
</feature>
<organism evidence="2 3">
    <name type="scientific">Xenoophorus captivus</name>
    <dbReference type="NCBI Taxonomy" id="1517983"/>
    <lineage>
        <taxon>Eukaryota</taxon>
        <taxon>Metazoa</taxon>
        <taxon>Chordata</taxon>
        <taxon>Craniata</taxon>
        <taxon>Vertebrata</taxon>
        <taxon>Euteleostomi</taxon>
        <taxon>Actinopterygii</taxon>
        <taxon>Neopterygii</taxon>
        <taxon>Teleostei</taxon>
        <taxon>Neoteleostei</taxon>
        <taxon>Acanthomorphata</taxon>
        <taxon>Ovalentaria</taxon>
        <taxon>Atherinomorphae</taxon>
        <taxon>Cyprinodontiformes</taxon>
        <taxon>Goodeidae</taxon>
        <taxon>Xenoophorus</taxon>
    </lineage>
</organism>
<reference evidence="2 3" key="1">
    <citation type="submission" date="2021-06" db="EMBL/GenBank/DDBJ databases">
        <authorList>
            <person name="Palmer J.M."/>
        </authorList>
    </citation>
    <scope>NUCLEOTIDE SEQUENCE [LARGE SCALE GENOMIC DNA]</scope>
    <source>
        <strain evidence="2 3">XC_2019</strain>
        <tissue evidence="2">Muscle</tissue>
    </source>
</reference>
<feature type="region of interest" description="Disordered" evidence="1">
    <location>
        <begin position="91"/>
        <end position="110"/>
    </location>
</feature>
<comment type="caution">
    <text evidence="2">The sequence shown here is derived from an EMBL/GenBank/DDBJ whole genome shotgun (WGS) entry which is preliminary data.</text>
</comment>
<dbReference type="Proteomes" id="UP001434883">
    <property type="component" value="Unassembled WGS sequence"/>
</dbReference>
<evidence type="ECO:0000256" key="1">
    <source>
        <dbReference type="SAM" id="MobiDB-lite"/>
    </source>
</evidence>
<sequence>LLMVVMETIAKHRASQYLSSFFAAPTLLCHRVLFSNKPFGRTASFTTPESRFGLHHRGDALLGILFTFAALETLQLMLGWRPQVAPLLATITPGEEREGKVQQDEEEDGS</sequence>
<evidence type="ECO:0000313" key="2">
    <source>
        <dbReference type="EMBL" id="MEQ2216190.1"/>
    </source>
</evidence>
<dbReference type="EMBL" id="JAHRIN010069808">
    <property type="protein sequence ID" value="MEQ2216190.1"/>
    <property type="molecule type" value="Genomic_DNA"/>
</dbReference>
<gene>
    <name evidence="2" type="ORF">XENOCAPTIV_012252</name>
</gene>
<proteinExistence type="predicted"/>